<comment type="activity regulation">
    <text evidence="12">Activated by a monovalent cation that binds near, but not in, the active site. The most likely occupant of the site in vivo is potassium. Ion binding induces a conformational change that may alter substrate affinity.</text>
</comment>
<dbReference type="PANTHER" id="PTHR10584:SF166">
    <property type="entry name" value="RIBOKINASE"/>
    <property type="match status" value="1"/>
</dbReference>
<evidence type="ECO:0000256" key="8">
    <source>
        <dbReference type="ARBA" id="ARBA00022840"/>
    </source>
</evidence>
<feature type="binding site" evidence="12">
    <location>
        <position position="258"/>
    </location>
    <ligand>
        <name>K(+)</name>
        <dbReference type="ChEBI" id="CHEBI:29103"/>
    </ligand>
</feature>
<feature type="binding site" evidence="12">
    <location>
        <position position="303"/>
    </location>
    <ligand>
        <name>K(+)</name>
        <dbReference type="ChEBI" id="CHEBI:29103"/>
    </ligand>
</feature>
<feature type="binding site" evidence="12">
    <location>
        <begin position="263"/>
        <end position="264"/>
    </location>
    <ligand>
        <name>ATP</name>
        <dbReference type="ChEBI" id="CHEBI:30616"/>
    </ligand>
</feature>
<dbReference type="PROSITE" id="PS00584">
    <property type="entry name" value="PFKB_KINASES_2"/>
    <property type="match status" value="1"/>
</dbReference>
<feature type="binding site" evidence="12">
    <location>
        <begin position="231"/>
        <end position="236"/>
    </location>
    <ligand>
        <name>ATP</name>
        <dbReference type="ChEBI" id="CHEBI:30616"/>
    </ligand>
</feature>
<comment type="subcellular location">
    <subcellularLocation>
        <location evidence="12">Cytoplasm</location>
    </subcellularLocation>
    <subcellularLocation>
        <location evidence="12">Nucleus</location>
    </subcellularLocation>
</comment>
<gene>
    <name evidence="14" type="ORF">B0A54_07573</name>
</gene>
<comment type="pathway">
    <text evidence="12">Carbohydrate metabolism; D-ribose degradation; D-ribose 5-phosphate from beta-D-ribopyranose: step 2/2.</text>
</comment>
<comment type="similarity">
    <text evidence="12">Belongs to the carbohydrate kinase PfkB family. Ribokinase subfamily.</text>
</comment>
<dbReference type="HAMAP" id="MF_01987">
    <property type="entry name" value="Ribokinase"/>
    <property type="match status" value="1"/>
</dbReference>
<dbReference type="InterPro" id="IPR011611">
    <property type="entry name" value="PfkB_dom"/>
</dbReference>
<evidence type="ECO:0000256" key="3">
    <source>
        <dbReference type="ARBA" id="ARBA00016943"/>
    </source>
</evidence>
<feature type="binding site" evidence="12">
    <location>
        <position position="151"/>
    </location>
    <ligand>
        <name>substrate</name>
    </ligand>
</feature>
<dbReference type="GO" id="GO:0005524">
    <property type="term" value="F:ATP binding"/>
    <property type="evidence" value="ECO:0007669"/>
    <property type="project" value="UniProtKB-UniRule"/>
</dbReference>
<dbReference type="Proteomes" id="UP000310066">
    <property type="component" value="Unassembled WGS sequence"/>
</dbReference>
<dbReference type="EC" id="2.7.1.15" evidence="2 12"/>
<evidence type="ECO:0000313" key="14">
    <source>
        <dbReference type="EMBL" id="TKA41052.1"/>
    </source>
</evidence>
<evidence type="ECO:0000256" key="7">
    <source>
        <dbReference type="ARBA" id="ARBA00022777"/>
    </source>
</evidence>
<evidence type="ECO:0000256" key="1">
    <source>
        <dbReference type="ARBA" id="ARBA00005380"/>
    </source>
</evidence>
<dbReference type="InterPro" id="IPR011877">
    <property type="entry name" value="Ribokinase"/>
</dbReference>
<feature type="binding site" evidence="12">
    <location>
        <position position="264"/>
    </location>
    <ligand>
        <name>substrate</name>
    </ligand>
</feature>
<comment type="similarity">
    <text evidence="1">Belongs to the carbohydrate kinase pfkB family.</text>
</comment>
<dbReference type="GO" id="GO:0004747">
    <property type="term" value="F:ribokinase activity"/>
    <property type="evidence" value="ECO:0007669"/>
    <property type="project" value="UniProtKB-UniRule"/>
</dbReference>
<comment type="caution">
    <text evidence="12">Lacks conserved residue(s) required for the propagation of feature annotation.</text>
</comment>
<evidence type="ECO:0000259" key="13">
    <source>
        <dbReference type="Pfam" id="PF00294"/>
    </source>
</evidence>
<dbReference type="Pfam" id="PF00294">
    <property type="entry name" value="PfkB"/>
    <property type="match status" value="1"/>
</dbReference>
<evidence type="ECO:0000256" key="2">
    <source>
        <dbReference type="ARBA" id="ARBA00012035"/>
    </source>
</evidence>
<dbReference type="PANTHER" id="PTHR10584">
    <property type="entry name" value="SUGAR KINASE"/>
    <property type="match status" value="1"/>
</dbReference>
<keyword evidence="6 12" id="KW-0547">Nucleotide-binding</keyword>
<comment type="subunit">
    <text evidence="12">Homodimer.</text>
</comment>
<dbReference type="Gene3D" id="3.40.1190.20">
    <property type="match status" value="1"/>
</dbReference>
<feature type="binding site" evidence="12">
    <location>
        <position position="260"/>
    </location>
    <ligand>
        <name>K(+)</name>
        <dbReference type="ChEBI" id="CHEBI:29103"/>
    </ligand>
</feature>
<feature type="active site" description="Proton acceptor" evidence="12">
    <location>
        <position position="264"/>
    </location>
</feature>
<dbReference type="UniPathway" id="UPA00916">
    <property type="reaction ID" value="UER00889"/>
</dbReference>
<dbReference type="GO" id="GO:0019303">
    <property type="term" value="P:D-ribose catabolic process"/>
    <property type="evidence" value="ECO:0007669"/>
    <property type="project" value="UniProtKB-UniRule"/>
</dbReference>
<protein>
    <recommendedName>
        <fullName evidence="3 12">Ribokinase</fullName>
        <shortName evidence="12">RK</shortName>
        <ecNumber evidence="2 12">2.7.1.15</ecNumber>
    </recommendedName>
</protein>
<feature type="binding site" evidence="12">
    <location>
        <position position="301"/>
    </location>
    <ligand>
        <name>K(+)</name>
        <dbReference type="ChEBI" id="CHEBI:29103"/>
    </ligand>
</feature>
<comment type="cofactor">
    <cofactor evidence="12">
        <name>Mg(2+)</name>
        <dbReference type="ChEBI" id="CHEBI:18420"/>
    </cofactor>
    <text evidence="12">Requires a divalent cation, most likely magnesium in vivo, as an electrophilic catalyst to aid phosphoryl group transfer. It is the chelate of the metal and the nucleotide that is the actual substrate.</text>
</comment>
<dbReference type="GO" id="GO:0046872">
    <property type="term" value="F:metal ion binding"/>
    <property type="evidence" value="ECO:0007669"/>
    <property type="project" value="UniProtKB-KW"/>
</dbReference>
<evidence type="ECO:0000256" key="4">
    <source>
        <dbReference type="ARBA" id="ARBA00022679"/>
    </source>
</evidence>
<evidence type="ECO:0000256" key="10">
    <source>
        <dbReference type="ARBA" id="ARBA00022958"/>
    </source>
</evidence>
<dbReference type="GO" id="GO:0005737">
    <property type="term" value="C:cytoplasm"/>
    <property type="evidence" value="ECO:0007669"/>
    <property type="project" value="UniProtKB-SubCell"/>
</dbReference>
<keyword evidence="12" id="KW-0963">Cytoplasm</keyword>
<dbReference type="InterPro" id="IPR002139">
    <property type="entry name" value="Ribo/fructo_kinase"/>
</dbReference>
<accession>A0A4U0UZ30</accession>
<name>A0A4U0UZ30_9PEZI</name>
<evidence type="ECO:0000256" key="12">
    <source>
        <dbReference type="HAMAP-Rule" id="MF_03215"/>
    </source>
</evidence>
<keyword evidence="4 12" id="KW-0808">Transferase</keyword>
<keyword evidence="10 12" id="KW-0630">Potassium</keyword>
<evidence type="ECO:0000256" key="9">
    <source>
        <dbReference type="ARBA" id="ARBA00022842"/>
    </source>
</evidence>
<keyword evidence="7 12" id="KW-0418">Kinase</keyword>
<feature type="binding site" evidence="12">
    <location>
        <position position="298"/>
    </location>
    <ligand>
        <name>K(+)</name>
        <dbReference type="ChEBI" id="CHEBI:29103"/>
    </ligand>
</feature>
<feature type="domain" description="Carbohydrate kinase PfkB" evidence="13">
    <location>
        <begin position="9"/>
        <end position="310"/>
    </location>
</feature>
<feature type="binding site" evidence="12">
    <location>
        <begin position="46"/>
        <end position="50"/>
    </location>
    <ligand>
        <name>substrate</name>
    </ligand>
</feature>
<evidence type="ECO:0000313" key="15">
    <source>
        <dbReference type="Proteomes" id="UP000310066"/>
    </source>
</evidence>
<dbReference type="STRING" id="329885.A0A4U0UZ30"/>
<keyword evidence="11 12" id="KW-0119">Carbohydrate metabolism</keyword>
<comment type="caution">
    <text evidence="14">The sequence shown here is derived from an EMBL/GenBank/DDBJ whole genome shotgun (WGS) entry which is preliminary data.</text>
</comment>
<evidence type="ECO:0000256" key="6">
    <source>
        <dbReference type="ARBA" id="ARBA00022741"/>
    </source>
</evidence>
<keyword evidence="12" id="KW-0539">Nucleus</keyword>
<dbReference type="GO" id="GO:0005634">
    <property type="term" value="C:nucleus"/>
    <property type="evidence" value="ECO:0007669"/>
    <property type="project" value="UniProtKB-SubCell"/>
</dbReference>
<reference evidence="14 15" key="1">
    <citation type="submission" date="2017-03" db="EMBL/GenBank/DDBJ databases">
        <title>Genomes of endolithic fungi from Antarctica.</title>
        <authorList>
            <person name="Coleine C."/>
            <person name="Masonjones S."/>
            <person name="Stajich J.E."/>
        </authorList>
    </citation>
    <scope>NUCLEOTIDE SEQUENCE [LARGE SCALE GENOMIC DNA]</scope>
    <source>
        <strain evidence="14 15">CCFEE 5311</strain>
    </source>
</reference>
<dbReference type="SUPFAM" id="SSF53613">
    <property type="entry name" value="Ribokinase-like"/>
    <property type="match status" value="1"/>
</dbReference>
<sequence>MNVSPMPLHHVAIIGSLNVDFIIRTPRVPDAGETLTAHSFDTGFGGKGANQAVACARLADENVKVSMVGQVGNDSFGVDYLKALEREGIDGKGVRKLQGKKTGVSTIIVDDATGENRILFAPNANYAFSEEWTAAWELVPGEAEVVVFQLEMPLGVVLHNIRKASQSGKHVILNPAPAELLPDDIYKDVDTLILNESESALLAGDAAASHSSEQLASHFLQKGVKDAVIITLGGDGLVYATSSGLSGRVAAKKVKVVDTTAAGDTFVGGYAVKRARDTGKSFDYGKALKFATLAASKTVEKKGAMAAIPTLSELGVH</sequence>
<dbReference type="InterPro" id="IPR002173">
    <property type="entry name" value="Carboh/pur_kinase_PfkB_CS"/>
</dbReference>
<dbReference type="PRINTS" id="PR00990">
    <property type="entry name" value="RIBOKINASE"/>
</dbReference>
<keyword evidence="5 12" id="KW-0479">Metal-binding</keyword>
<feature type="binding site" evidence="12">
    <location>
        <begin position="18"/>
        <end position="20"/>
    </location>
    <ligand>
        <name>substrate</name>
    </ligand>
</feature>
<keyword evidence="8 12" id="KW-0067">ATP-binding</keyword>
<dbReference type="EMBL" id="NAJP01000029">
    <property type="protein sequence ID" value="TKA41052.1"/>
    <property type="molecule type" value="Genomic_DNA"/>
</dbReference>
<comment type="catalytic activity">
    <reaction evidence="12">
        <text>D-ribose + ATP = D-ribose 5-phosphate + ADP + H(+)</text>
        <dbReference type="Rhea" id="RHEA:13697"/>
        <dbReference type="ChEBI" id="CHEBI:15378"/>
        <dbReference type="ChEBI" id="CHEBI:30616"/>
        <dbReference type="ChEBI" id="CHEBI:47013"/>
        <dbReference type="ChEBI" id="CHEBI:78346"/>
        <dbReference type="ChEBI" id="CHEBI:456216"/>
        <dbReference type="EC" id="2.7.1.15"/>
    </reaction>
</comment>
<organism evidence="14 15">
    <name type="scientific">Friedmanniomyces endolithicus</name>
    <dbReference type="NCBI Taxonomy" id="329885"/>
    <lineage>
        <taxon>Eukaryota</taxon>
        <taxon>Fungi</taxon>
        <taxon>Dikarya</taxon>
        <taxon>Ascomycota</taxon>
        <taxon>Pezizomycotina</taxon>
        <taxon>Dothideomycetes</taxon>
        <taxon>Dothideomycetidae</taxon>
        <taxon>Mycosphaerellales</taxon>
        <taxon>Teratosphaeriaceae</taxon>
        <taxon>Friedmanniomyces</taxon>
    </lineage>
</organism>
<evidence type="ECO:0000256" key="5">
    <source>
        <dbReference type="ARBA" id="ARBA00022723"/>
    </source>
</evidence>
<dbReference type="AlphaFoldDB" id="A0A4U0UZ30"/>
<proteinExistence type="inferred from homology"/>
<comment type="function">
    <text evidence="12">Catalyzes the phosphorylation of ribose at O-5 in a reaction requiring ATP and magnesium. The resulting D-ribose-5-phosphate can then be used either for sythesis of nucleotides, histidine, and tryptophan, or as a component of the pentose phosphate pathway.</text>
</comment>
<evidence type="ECO:0000256" key="11">
    <source>
        <dbReference type="ARBA" id="ARBA00023277"/>
    </source>
</evidence>
<keyword evidence="9 12" id="KW-0460">Magnesium</keyword>
<dbReference type="CDD" id="cd01174">
    <property type="entry name" value="ribokinase"/>
    <property type="match status" value="1"/>
</dbReference>
<feature type="binding site" evidence="12">
    <location>
        <position position="195"/>
    </location>
    <ligand>
        <name>ATP</name>
        <dbReference type="ChEBI" id="CHEBI:30616"/>
    </ligand>
</feature>
<dbReference type="OrthoDB" id="415590at2759"/>
<dbReference type="InterPro" id="IPR029056">
    <property type="entry name" value="Ribokinase-like"/>
</dbReference>